<dbReference type="OrthoDB" id="2676808at2"/>
<accession>A0A3E2B6J8</accession>
<dbReference type="EMBL" id="QQRQ01000001">
    <property type="protein sequence ID" value="RFT07658.1"/>
    <property type="molecule type" value="Genomic_DNA"/>
</dbReference>
<keyword evidence="3" id="KW-1185">Reference proteome</keyword>
<evidence type="ECO:0000259" key="1">
    <source>
        <dbReference type="Pfam" id="PF07826"/>
    </source>
</evidence>
<keyword evidence="2" id="KW-0378">Hydrolase</keyword>
<dbReference type="InterPro" id="IPR020600">
    <property type="entry name" value="IMP_cyclohydrolase-like"/>
</dbReference>
<dbReference type="AlphaFoldDB" id="A0A3E2B6J8"/>
<dbReference type="GeneID" id="97994214"/>
<evidence type="ECO:0000313" key="3">
    <source>
        <dbReference type="Proteomes" id="UP000260649"/>
    </source>
</evidence>
<gene>
    <name evidence="2" type="ORF">DV520_00515</name>
</gene>
<dbReference type="InterPro" id="IPR036795">
    <property type="entry name" value="IMP_cyclohydrolase-like_sf"/>
</dbReference>
<dbReference type="Proteomes" id="UP000260649">
    <property type="component" value="Unassembled WGS sequence"/>
</dbReference>
<dbReference type="RefSeq" id="WP_117141436.1">
    <property type="nucleotide sequence ID" value="NZ_CAKXKJ010000003.1"/>
</dbReference>
<feature type="domain" description="Inosine monophosphate cyclohydrolase-like" evidence="1">
    <location>
        <begin position="18"/>
        <end position="221"/>
    </location>
</feature>
<dbReference type="GO" id="GO:0003937">
    <property type="term" value="F:IMP cyclohydrolase activity"/>
    <property type="evidence" value="ECO:0007669"/>
    <property type="project" value="InterPro"/>
</dbReference>
<sequence length="236" mass="26203">MNVYETHDLTALLAANSYPGRGIVLGNTADGKQSVAAYFIMGRSENSRNRIFVKEPDGLRTEAYDPAKLADPSLIIYHPVRQMGRGLIVTNGDQTDTIRSFLERGLPMEQALRTREFEPDGPNWTPRISGLLSPDGSYKLSILKSADAQGSACARYTFEYPALAGVGHFLHTYVCDGTPIPTFQGEPERVTISGTMEEFAHGIWDHLNQENKISLYVRFTDLASGTYQEIILNKNQ</sequence>
<name>A0A3E2B6J8_9FIRM</name>
<comment type="caution">
    <text evidence="2">The sequence shown here is derived from an EMBL/GenBank/DDBJ whole genome shotgun (WGS) entry which is preliminary data.</text>
</comment>
<dbReference type="SUPFAM" id="SSF75569">
    <property type="entry name" value="Archaeal IMP cyclohydrolase PurO"/>
    <property type="match status" value="1"/>
</dbReference>
<evidence type="ECO:0000313" key="2">
    <source>
        <dbReference type="EMBL" id="RFT07658.1"/>
    </source>
</evidence>
<dbReference type="Pfam" id="PF07826">
    <property type="entry name" value="IMP_cyclohyd"/>
    <property type="match status" value="1"/>
</dbReference>
<reference evidence="2 3" key="1">
    <citation type="submission" date="2018-07" db="EMBL/GenBank/DDBJ databases">
        <title>GABA Modulating Bacteria of the Human Gut Microbiota.</title>
        <authorList>
            <person name="Strandwitz P."/>
            <person name="Kim K.H."/>
            <person name="Terekhova D."/>
            <person name="Liu J.K."/>
            <person name="Sharma A."/>
            <person name="Levering J."/>
            <person name="Mcdonald D."/>
            <person name="Dietrich D."/>
            <person name="Ramadhar T.R."/>
            <person name="Lekbua A."/>
            <person name="Mroue N."/>
            <person name="Liston C."/>
            <person name="Stewart E.J."/>
            <person name="Dubin M.J."/>
            <person name="Zengler K."/>
            <person name="Knight R."/>
            <person name="Gilbert J.A."/>
            <person name="Clardy J."/>
            <person name="Lewis K."/>
        </authorList>
    </citation>
    <scope>NUCLEOTIDE SEQUENCE [LARGE SCALE GENOMIC DNA]</scope>
    <source>
        <strain evidence="2 3">KLE1738</strain>
    </source>
</reference>
<protein>
    <submittedName>
        <fullName evidence="2">Inosine monophosphate cyclohydrolase</fullName>
    </submittedName>
</protein>
<proteinExistence type="predicted"/>
<organism evidence="2 3">
    <name type="scientific">Evtepia gabavorous</name>
    <dbReference type="NCBI Taxonomy" id="2211183"/>
    <lineage>
        <taxon>Bacteria</taxon>
        <taxon>Bacillati</taxon>
        <taxon>Bacillota</taxon>
        <taxon>Clostridia</taxon>
        <taxon>Eubacteriales</taxon>
        <taxon>Evtepia</taxon>
    </lineage>
</organism>
<dbReference type="Gene3D" id="3.60.20.20">
    <property type="entry name" value="Inosine monophosphate cyclohydrolase-like"/>
    <property type="match status" value="1"/>
</dbReference>
<dbReference type="GO" id="GO:0006188">
    <property type="term" value="P:IMP biosynthetic process"/>
    <property type="evidence" value="ECO:0007669"/>
    <property type="project" value="InterPro"/>
</dbReference>